<sequence length="54" mass="6104">MTETDALTINNTELPVVYNNMLRYPFASSYAYSTNKGQTLSNFLTLNIQVINGR</sequence>
<dbReference type="RefSeq" id="WP_175545896.1">
    <property type="nucleotide sequence ID" value="NZ_CAWRBC010000060.1"/>
</dbReference>
<gene>
    <name evidence="1" type="ORF">NVI5450_4266</name>
</gene>
<reference evidence="1 2" key="1">
    <citation type="submission" date="2016-11" db="EMBL/GenBank/DDBJ databases">
        <authorList>
            <person name="Jaros S."/>
            <person name="Januszkiewicz K."/>
            <person name="Wedrychowicz H."/>
        </authorList>
    </citation>
    <scope>NUCLEOTIDE SEQUENCE [LARGE SCALE GENOMIC DNA]</scope>
    <source>
        <strain evidence="1">NVI 5450</strain>
    </source>
</reference>
<evidence type="ECO:0000313" key="1">
    <source>
        <dbReference type="EMBL" id="SGZ16103.1"/>
    </source>
</evidence>
<organism evidence="1 2">
    <name type="scientific">Moritella viscosa</name>
    <dbReference type="NCBI Taxonomy" id="80854"/>
    <lineage>
        <taxon>Bacteria</taxon>
        <taxon>Pseudomonadati</taxon>
        <taxon>Pseudomonadota</taxon>
        <taxon>Gammaproteobacteria</taxon>
        <taxon>Alteromonadales</taxon>
        <taxon>Moritellaceae</taxon>
        <taxon>Moritella</taxon>
    </lineage>
</organism>
<evidence type="ECO:0000313" key="2">
    <source>
        <dbReference type="Proteomes" id="UP000183794"/>
    </source>
</evidence>
<protein>
    <submittedName>
        <fullName evidence="1">Uncharacterized protein</fullName>
    </submittedName>
</protein>
<accession>A0A1L0C7P2</accession>
<dbReference type="EMBL" id="FPLD01000122">
    <property type="protein sequence ID" value="SGZ16103.1"/>
    <property type="molecule type" value="Genomic_DNA"/>
</dbReference>
<dbReference type="AlphaFoldDB" id="A0A1L0C7P2"/>
<name>A0A1L0C7P2_9GAMM</name>
<proteinExistence type="predicted"/>
<dbReference type="Proteomes" id="UP000183794">
    <property type="component" value="Unassembled WGS sequence"/>
</dbReference>